<feature type="transmembrane region" description="Helical" evidence="1">
    <location>
        <begin position="55"/>
        <end position="74"/>
    </location>
</feature>
<comment type="caution">
    <text evidence="2">The sequence shown here is derived from an EMBL/GenBank/DDBJ whole genome shotgun (WGS) entry which is preliminary data.</text>
</comment>
<evidence type="ECO:0000256" key="1">
    <source>
        <dbReference type="SAM" id="Phobius"/>
    </source>
</evidence>
<evidence type="ECO:0000313" key="3">
    <source>
        <dbReference type="Proteomes" id="UP000291933"/>
    </source>
</evidence>
<protein>
    <submittedName>
        <fullName evidence="2">Uncharacterized protein</fullName>
    </submittedName>
</protein>
<gene>
    <name evidence="2" type="ORF">ET996_11790</name>
</gene>
<dbReference type="RefSeq" id="WP_131172761.1">
    <property type="nucleotide sequence ID" value="NZ_FXTL01000016.1"/>
</dbReference>
<dbReference type="EMBL" id="SDMR01000016">
    <property type="protein sequence ID" value="TBT94235.1"/>
    <property type="molecule type" value="Genomic_DNA"/>
</dbReference>
<keyword evidence="1" id="KW-1133">Transmembrane helix</keyword>
<name>A0A4Q9KJB1_PROTD</name>
<accession>A0A4Q9KJB1</accession>
<feature type="transmembrane region" description="Helical" evidence="1">
    <location>
        <begin position="6"/>
        <end position="24"/>
    </location>
</feature>
<dbReference type="AlphaFoldDB" id="A0A4Q9KJB1"/>
<dbReference type="Proteomes" id="UP000291933">
    <property type="component" value="Unassembled WGS sequence"/>
</dbReference>
<sequence length="88" mass="9408">MQWTVGVISTLAVAGLLLGTAVLPRPTVERALLAVAAAALIAYAVWGLVRDAGTFYYSWASFLAPAAAVALWVWRRRTAAPKPRRAIS</sequence>
<keyword evidence="1" id="KW-0472">Membrane</keyword>
<evidence type="ECO:0000313" key="2">
    <source>
        <dbReference type="EMBL" id="TBT94235.1"/>
    </source>
</evidence>
<keyword evidence="3" id="KW-1185">Reference proteome</keyword>
<keyword evidence="1" id="KW-0812">Transmembrane</keyword>
<organism evidence="2 3">
    <name type="scientific">Propioniciclava tarda</name>
    <dbReference type="NCBI Taxonomy" id="433330"/>
    <lineage>
        <taxon>Bacteria</taxon>
        <taxon>Bacillati</taxon>
        <taxon>Actinomycetota</taxon>
        <taxon>Actinomycetes</taxon>
        <taxon>Propionibacteriales</taxon>
        <taxon>Propionibacteriaceae</taxon>
        <taxon>Propioniciclava</taxon>
    </lineage>
</organism>
<feature type="transmembrane region" description="Helical" evidence="1">
    <location>
        <begin position="31"/>
        <end position="49"/>
    </location>
</feature>
<reference evidence="2 3" key="1">
    <citation type="submission" date="2019-01" db="EMBL/GenBank/DDBJ databases">
        <title>Lactibacter flavus gen. nov., sp. nov., a novel bacterium of the family Propionibacteriaceae isolated from raw milk and dairy products.</title>
        <authorList>
            <person name="Huptas C."/>
            <person name="Wenning M."/>
            <person name="Breitenwieser F."/>
            <person name="Doll E."/>
            <person name="Von Neubeck M."/>
            <person name="Busse H.-J."/>
            <person name="Scherer S."/>
        </authorList>
    </citation>
    <scope>NUCLEOTIDE SEQUENCE [LARGE SCALE GENOMIC DNA]</scope>
    <source>
        <strain evidence="2 3">DSM 22130</strain>
    </source>
</reference>
<proteinExistence type="predicted"/>